<proteinExistence type="predicted"/>
<gene>
    <name evidence="2" type="ORF">THAOC_10602</name>
</gene>
<reference evidence="2 3" key="1">
    <citation type="journal article" date="2012" name="Genome Biol.">
        <title>Genome and low-iron response of an oceanic diatom adapted to chronic iron limitation.</title>
        <authorList>
            <person name="Lommer M."/>
            <person name="Specht M."/>
            <person name="Roy A.S."/>
            <person name="Kraemer L."/>
            <person name="Andreson R."/>
            <person name="Gutowska M.A."/>
            <person name="Wolf J."/>
            <person name="Bergner S.V."/>
            <person name="Schilhabel M.B."/>
            <person name="Klostermeier U.C."/>
            <person name="Beiko R.G."/>
            <person name="Rosenstiel P."/>
            <person name="Hippler M."/>
            <person name="Laroche J."/>
        </authorList>
    </citation>
    <scope>NUCLEOTIDE SEQUENCE [LARGE SCALE GENOMIC DNA]</scope>
    <source>
        <strain evidence="2 3">CCMP1005</strain>
    </source>
</reference>
<evidence type="ECO:0000313" key="3">
    <source>
        <dbReference type="Proteomes" id="UP000266841"/>
    </source>
</evidence>
<sequence length="53" mass="5753">CIAGATARGDRQEEGKRNEGGQRAEKLAASIELLPKFAMKIEAFLLPAVLIRN</sequence>
<accession>K0STF1</accession>
<keyword evidence="3" id="KW-1185">Reference proteome</keyword>
<evidence type="ECO:0000313" key="2">
    <source>
        <dbReference type="EMBL" id="EJK68239.1"/>
    </source>
</evidence>
<name>K0STF1_THAOC</name>
<comment type="caution">
    <text evidence="2">The sequence shown here is derived from an EMBL/GenBank/DDBJ whole genome shotgun (WGS) entry which is preliminary data.</text>
</comment>
<evidence type="ECO:0000256" key="1">
    <source>
        <dbReference type="SAM" id="MobiDB-lite"/>
    </source>
</evidence>
<dbReference type="Proteomes" id="UP000266841">
    <property type="component" value="Unassembled WGS sequence"/>
</dbReference>
<organism evidence="2 3">
    <name type="scientific">Thalassiosira oceanica</name>
    <name type="common">Marine diatom</name>
    <dbReference type="NCBI Taxonomy" id="159749"/>
    <lineage>
        <taxon>Eukaryota</taxon>
        <taxon>Sar</taxon>
        <taxon>Stramenopiles</taxon>
        <taxon>Ochrophyta</taxon>
        <taxon>Bacillariophyta</taxon>
        <taxon>Coscinodiscophyceae</taxon>
        <taxon>Thalassiosirophycidae</taxon>
        <taxon>Thalassiosirales</taxon>
        <taxon>Thalassiosiraceae</taxon>
        <taxon>Thalassiosira</taxon>
    </lineage>
</organism>
<feature type="region of interest" description="Disordered" evidence="1">
    <location>
        <begin position="1"/>
        <end position="22"/>
    </location>
</feature>
<feature type="compositionally biased region" description="Basic and acidic residues" evidence="1">
    <location>
        <begin position="8"/>
        <end position="22"/>
    </location>
</feature>
<feature type="non-terminal residue" evidence="2">
    <location>
        <position position="1"/>
    </location>
</feature>
<dbReference type="EMBL" id="AGNL01011713">
    <property type="protein sequence ID" value="EJK68239.1"/>
    <property type="molecule type" value="Genomic_DNA"/>
</dbReference>
<dbReference type="AlphaFoldDB" id="K0STF1"/>
<protein>
    <submittedName>
        <fullName evidence="2">Uncharacterized protein</fullName>
    </submittedName>
</protein>